<protein>
    <submittedName>
        <fullName evidence="1">Uncharacterized protein</fullName>
    </submittedName>
</protein>
<dbReference type="AlphaFoldDB" id="A0A1B7MEW2"/>
<sequence length="133" mass="14520">MSGLGDMALYNCNPMAYQHLKRVNTPTSGFRKTTTTMPLAFLANAVESEIAESPMTPKSHKKWEGHACSSALQTLRKTTAKSSPSSAPSTRAYRRHMLTRPLSISGPTPKPHHGALAFIRHLRAQAAAYERGS</sequence>
<proteinExistence type="predicted"/>
<evidence type="ECO:0000313" key="2">
    <source>
        <dbReference type="Proteomes" id="UP000092154"/>
    </source>
</evidence>
<accession>A0A1B7MEW2</accession>
<dbReference type="Proteomes" id="UP000092154">
    <property type="component" value="Unassembled WGS sequence"/>
</dbReference>
<dbReference type="InParanoid" id="A0A1B7MEW2"/>
<gene>
    <name evidence="1" type="ORF">K503DRAFT_814906</name>
</gene>
<keyword evidence="2" id="KW-1185">Reference proteome</keyword>
<evidence type="ECO:0000313" key="1">
    <source>
        <dbReference type="EMBL" id="OAX31134.1"/>
    </source>
</evidence>
<organism evidence="1 2">
    <name type="scientific">Rhizopogon vinicolor AM-OR11-026</name>
    <dbReference type="NCBI Taxonomy" id="1314800"/>
    <lineage>
        <taxon>Eukaryota</taxon>
        <taxon>Fungi</taxon>
        <taxon>Dikarya</taxon>
        <taxon>Basidiomycota</taxon>
        <taxon>Agaricomycotina</taxon>
        <taxon>Agaricomycetes</taxon>
        <taxon>Agaricomycetidae</taxon>
        <taxon>Boletales</taxon>
        <taxon>Suillineae</taxon>
        <taxon>Rhizopogonaceae</taxon>
        <taxon>Rhizopogon</taxon>
    </lineage>
</organism>
<reference evidence="1 2" key="1">
    <citation type="submission" date="2016-06" db="EMBL/GenBank/DDBJ databases">
        <title>Comparative genomics of the ectomycorrhizal sister species Rhizopogon vinicolor and Rhizopogon vesiculosus (Basidiomycota: Boletales) reveals a divergence of the mating type B locus.</title>
        <authorList>
            <consortium name="DOE Joint Genome Institute"/>
            <person name="Mujic A.B."/>
            <person name="Kuo A."/>
            <person name="Tritt A."/>
            <person name="Lipzen A."/>
            <person name="Chen C."/>
            <person name="Johnson J."/>
            <person name="Sharma A."/>
            <person name="Barry K."/>
            <person name="Grigoriev I.V."/>
            <person name="Spatafora J.W."/>
        </authorList>
    </citation>
    <scope>NUCLEOTIDE SEQUENCE [LARGE SCALE GENOMIC DNA]</scope>
    <source>
        <strain evidence="1 2">AM-OR11-026</strain>
    </source>
</reference>
<name>A0A1B7MEW2_9AGAM</name>
<dbReference type="EMBL" id="KV449575">
    <property type="protein sequence ID" value="OAX31134.1"/>
    <property type="molecule type" value="Genomic_DNA"/>
</dbReference>